<feature type="region of interest" description="Disordered" evidence="2">
    <location>
        <begin position="509"/>
        <end position="555"/>
    </location>
</feature>
<gene>
    <name evidence="3" type="ORF">GSOID_T00008088001</name>
</gene>
<reference evidence="3" key="1">
    <citation type="journal article" date="2010" name="Science">
        <title>Plasticity of animal genome architecture unmasked by rapid evolution of a pelagic tunicate.</title>
        <authorList>
            <person name="Denoeud F."/>
            <person name="Henriet S."/>
            <person name="Mungpakdee S."/>
            <person name="Aury J.M."/>
            <person name="Da Silva C."/>
            <person name="Brinkmann H."/>
            <person name="Mikhaleva J."/>
            <person name="Olsen L.C."/>
            <person name="Jubin C."/>
            <person name="Canestro C."/>
            <person name="Bouquet J.M."/>
            <person name="Danks G."/>
            <person name="Poulain J."/>
            <person name="Campsteijn C."/>
            <person name="Adamski M."/>
            <person name="Cross I."/>
            <person name="Yadetie F."/>
            <person name="Muffato M."/>
            <person name="Louis A."/>
            <person name="Butcher S."/>
            <person name="Tsagkogeorga G."/>
            <person name="Konrad A."/>
            <person name="Singh S."/>
            <person name="Jensen M.F."/>
            <person name="Cong E.H."/>
            <person name="Eikeseth-Otteraa H."/>
            <person name="Noel B."/>
            <person name="Anthouard V."/>
            <person name="Porcel B.M."/>
            <person name="Kachouri-Lafond R."/>
            <person name="Nishino A."/>
            <person name="Ugolini M."/>
            <person name="Chourrout P."/>
            <person name="Nishida H."/>
            <person name="Aasland R."/>
            <person name="Huzurbazar S."/>
            <person name="Westhof E."/>
            <person name="Delsuc F."/>
            <person name="Lehrach H."/>
            <person name="Reinhardt R."/>
            <person name="Weissenbach J."/>
            <person name="Roy S.W."/>
            <person name="Artiguenave F."/>
            <person name="Postlethwait J.H."/>
            <person name="Manak J.R."/>
            <person name="Thompson E.M."/>
            <person name="Jaillon O."/>
            <person name="Du Pasquier L."/>
            <person name="Boudinot P."/>
            <person name="Liberles D.A."/>
            <person name="Volff J.N."/>
            <person name="Philippe H."/>
            <person name="Lenhard B."/>
            <person name="Roest Crollius H."/>
            <person name="Wincker P."/>
            <person name="Chourrout D."/>
        </authorList>
    </citation>
    <scope>NUCLEOTIDE SEQUENCE [LARGE SCALE GENOMIC DNA]</scope>
</reference>
<feature type="coiled-coil region" evidence="1">
    <location>
        <begin position="137"/>
        <end position="164"/>
    </location>
</feature>
<keyword evidence="4" id="KW-1185">Reference proteome</keyword>
<accession>E4XD52</accession>
<evidence type="ECO:0000313" key="3">
    <source>
        <dbReference type="EMBL" id="CBY24087.1"/>
    </source>
</evidence>
<feature type="region of interest" description="Disordered" evidence="2">
    <location>
        <begin position="212"/>
        <end position="232"/>
    </location>
</feature>
<organism evidence="3">
    <name type="scientific">Oikopleura dioica</name>
    <name type="common">Tunicate</name>
    <dbReference type="NCBI Taxonomy" id="34765"/>
    <lineage>
        <taxon>Eukaryota</taxon>
        <taxon>Metazoa</taxon>
        <taxon>Chordata</taxon>
        <taxon>Tunicata</taxon>
        <taxon>Appendicularia</taxon>
        <taxon>Copelata</taxon>
        <taxon>Oikopleuridae</taxon>
        <taxon>Oikopleura</taxon>
    </lineage>
</organism>
<dbReference type="OrthoDB" id="10522862at2759"/>
<keyword evidence="1" id="KW-0175">Coiled coil</keyword>
<dbReference type="EMBL" id="FN653038">
    <property type="protein sequence ID" value="CBY24087.1"/>
    <property type="molecule type" value="Genomic_DNA"/>
</dbReference>
<evidence type="ECO:0000256" key="1">
    <source>
        <dbReference type="SAM" id="Coils"/>
    </source>
</evidence>
<proteinExistence type="predicted"/>
<dbReference type="InParanoid" id="E4XD52"/>
<feature type="compositionally biased region" description="Basic and acidic residues" evidence="2">
    <location>
        <begin position="48"/>
        <end position="60"/>
    </location>
</feature>
<dbReference type="Proteomes" id="UP000001307">
    <property type="component" value="Unassembled WGS sequence"/>
</dbReference>
<feature type="region of interest" description="Disordered" evidence="2">
    <location>
        <begin position="1"/>
        <end position="120"/>
    </location>
</feature>
<name>E4XD52_OIKDI</name>
<feature type="compositionally biased region" description="Basic and acidic residues" evidence="2">
    <location>
        <begin position="570"/>
        <end position="594"/>
    </location>
</feature>
<protein>
    <submittedName>
        <fullName evidence="3">Uncharacterized protein</fullName>
    </submittedName>
</protein>
<feature type="region of interest" description="Disordered" evidence="2">
    <location>
        <begin position="570"/>
        <end position="622"/>
    </location>
</feature>
<feature type="compositionally biased region" description="Low complexity" evidence="2">
    <location>
        <begin position="89"/>
        <end position="108"/>
    </location>
</feature>
<evidence type="ECO:0000313" key="4">
    <source>
        <dbReference type="Proteomes" id="UP000001307"/>
    </source>
</evidence>
<feature type="compositionally biased region" description="Low complexity" evidence="2">
    <location>
        <begin position="221"/>
        <end position="231"/>
    </location>
</feature>
<feature type="region of interest" description="Disordered" evidence="2">
    <location>
        <begin position="470"/>
        <end position="495"/>
    </location>
</feature>
<feature type="compositionally biased region" description="Basic and acidic residues" evidence="2">
    <location>
        <begin position="509"/>
        <end position="520"/>
    </location>
</feature>
<sequence>MDAGEEMLLLEENTPSPDERSGSPMLPDTLISSDDDLMGDDVPVISQQKEKELDTQRAEMETPPLVENPQIIEKKIKKEAGLMMPPPQDSSVVTISDSDTDSDTIPPSRIHGIRSTDPEESDLSFVDSFVSEKSNGLKTVKRRFANARLRKAKMQQENVEMRSEREPEPLFRAGAISVEKRTMARARRISSTAGSITGELQLGLRQLDFSKNGSAKKKTRSSNGNSNSSDDGMTETVNFAVCAIEEDLNSCVKSEIADGTISTFDENSLLRKCEKLRHRIDGVQTFGDFQFSHDSLSYFHFSRDAKENKKTLESFYEKIVGEKEKEVSEKYESFIDQIRLMKDMEQKRLRHHADLAMTMLLHQTGPIASFSALQDELEKNKEVIDEAERSSDLMWDLMKNYDVLKKSIDTSRTKFSENREILTRKIAEIAGSKIVTHKNLISEKPLFSIQFHSPPISKKRRSSSFIEPESVDLLSDSDEPPSSDFLSKTMPSRQNKRIRLIKGDAYKAAVEREKENSEKRNSRKSKKHDSRSRRRKEAYPSCNGLSTDDQELAKSSRRVTLNKKFLDRLGDHMTIENPRKSRSQERSERRERSPPRRRRNSSGTETSRRSRRKSSETAGFSSADAVTLKEDDKVSKNRVDFRNIDKSRARYMGLFAGKDHHKQLLVVDIKECEVLYVGAGGNNESVRVFRDFPACEKPDAPASACIIDTAEFPNMLAVLARDGIRLLKMEEINDSVAFSEVVKYPIQFQADKQIGKHTFAYVGLETCEFGGKQCLVSFNKNLCQLEYFELMSSRSDQAKATIGAFKKVQLSRDYQHTLYMSKSWNGENLLLSVNDLYSPFVARVTYSGEQDITWHEDGRVRIPKNAIDLLAGICETPNGTLLICDGNKNKNPKFGRVWAVLESKEYSKAGKFVPVKLEDVKGRDITVRRAVDIVCNKKNVFLCTHPLSSPDSSLRTEAELYAFRCPTKF</sequence>
<dbReference type="AlphaFoldDB" id="E4XD52"/>
<feature type="compositionally biased region" description="Basic residues" evidence="2">
    <location>
        <begin position="521"/>
        <end position="536"/>
    </location>
</feature>
<evidence type="ECO:0000256" key="2">
    <source>
        <dbReference type="SAM" id="MobiDB-lite"/>
    </source>
</evidence>